<evidence type="ECO:0000256" key="4">
    <source>
        <dbReference type="SAM" id="MobiDB-lite"/>
    </source>
</evidence>
<dbReference type="GO" id="GO:0051259">
    <property type="term" value="P:protein complex oligomerization"/>
    <property type="evidence" value="ECO:0000318"/>
    <property type="project" value="GO_Central"/>
</dbReference>
<dbReference type="GO" id="GO:0009408">
    <property type="term" value="P:response to heat"/>
    <property type="evidence" value="ECO:0000318"/>
    <property type="project" value="GO_Central"/>
</dbReference>
<dbReference type="PROSITE" id="PS01031">
    <property type="entry name" value="SHSP"/>
    <property type="match status" value="1"/>
</dbReference>
<dbReference type="Proteomes" id="UP000006882">
    <property type="component" value="Chromosome G6"/>
</dbReference>
<name>A0A251NL95_PRUPE</name>
<dbReference type="eggNOG" id="KOG0710">
    <property type="taxonomic scope" value="Eukaryota"/>
</dbReference>
<evidence type="ECO:0000256" key="1">
    <source>
        <dbReference type="ARBA" id="ARBA00023016"/>
    </source>
</evidence>
<accession>A0A251NL95</accession>
<dbReference type="AlphaFoldDB" id="A0A251NL95"/>
<dbReference type="GO" id="GO:0006457">
    <property type="term" value="P:protein folding"/>
    <property type="evidence" value="ECO:0000318"/>
    <property type="project" value="GO_Central"/>
</dbReference>
<keyword evidence="7" id="KW-1185">Reference proteome</keyword>
<dbReference type="InterPro" id="IPR031107">
    <property type="entry name" value="Small_HSP"/>
</dbReference>
<dbReference type="GO" id="GO:0009651">
    <property type="term" value="P:response to salt stress"/>
    <property type="evidence" value="ECO:0000318"/>
    <property type="project" value="GO_Central"/>
</dbReference>
<protein>
    <recommendedName>
        <fullName evidence="5">SHSP domain-containing protein</fullName>
    </recommendedName>
</protein>
<dbReference type="PANTHER" id="PTHR11527">
    <property type="entry name" value="HEAT-SHOCK PROTEIN 20 FAMILY MEMBER"/>
    <property type="match status" value="1"/>
</dbReference>
<dbReference type="InterPro" id="IPR002068">
    <property type="entry name" value="A-crystallin/Hsp20_dom"/>
</dbReference>
<feature type="region of interest" description="Disordered" evidence="4">
    <location>
        <begin position="23"/>
        <end position="44"/>
    </location>
</feature>
<dbReference type="EMBL" id="CM007656">
    <property type="protein sequence ID" value="ONI00073.1"/>
    <property type="molecule type" value="Genomic_DNA"/>
</dbReference>
<comment type="similarity">
    <text evidence="2 3">Belongs to the small heat shock protein (HSP20) family.</text>
</comment>
<reference evidence="6 7" key="1">
    <citation type="journal article" date="2013" name="Nat. Genet.">
        <title>The high-quality draft genome of peach (Prunus persica) identifies unique patterns of genetic diversity, domestication and genome evolution.</title>
        <authorList>
            <consortium name="International Peach Genome Initiative"/>
            <person name="Verde I."/>
            <person name="Abbott A.G."/>
            <person name="Scalabrin S."/>
            <person name="Jung S."/>
            <person name="Shu S."/>
            <person name="Marroni F."/>
            <person name="Zhebentyayeva T."/>
            <person name="Dettori M.T."/>
            <person name="Grimwood J."/>
            <person name="Cattonaro F."/>
            <person name="Zuccolo A."/>
            <person name="Rossini L."/>
            <person name="Jenkins J."/>
            <person name="Vendramin E."/>
            <person name="Meisel L.A."/>
            <person name="Decroocq V."/>
            <person name="Sosinski B."/>
            <person name="Prochnik S."/>
            <person name="Mitros T."/>
            <person name="Policriti A."/>
            <person name="Cipriani G."/>
            <person name="Dondini L."/>
            <person name="Ficklin S."/>
            <person name="Goodstein D.M."/>
            <person name="Xuan P."/>
            <person name="Del Fabbro C."/>
            <person name="Aramini V."/>
            <person name="Copetti D."/>
            <person name="Gonzalez S."/>
            <person name="Horner D.S."/>
            <person name="Falchi R."/>
            <person name="Lucas S."/>
            <person name="Mica E."/>
            <person name="Maldonado J."/>
            <person name="Lazzari B."/>
            <person name="Bielenberg D."/>
            <person name="Pirona R."/>
            <person name="Miculan M."/>
            <person name="Barakat A."/>
            <person name="Testolin R."/>
            <person name="Stella A."/>
            <person name="Tartarini S."/>
            <person name="Tonutti P."/>
            <person name="Arus P."/>
            <person name="Orellana A."/>
            <person name="Wells C."/>
            <person name="Main D."/>
            <person name="Vizzotto G."/>
            <person name="Silva H."/>
            <person name="Salamini F."/>
            <person name="Schmutz J."/>
            <person name="Morgante M."/>
            <person name="Rokhsar D.S."/>
        </authorList>
    </citation>
    <scope>NUCLEOTIDE SEQUENCE [LARGE SCALE GENOMIC DNA]</scope>
    <source>
        <strain evidence="7">cv. Nemared</strain>
    </source>
</reference>
<evidence type="ECO:0000313" key="7">
    <source>
        <dbReference type="Proteomes" id="UP000006882"/>
    </source>
</evidence>
<dbReference type="InterPro" id="IPR008978">
    <property type="entry name" value="HSP20-like_chaperone"/>
</dbReference>
<keyword evidence="1" id="KW-0346">Stress response</keyword>
<feature type="domain" description="SHSP" evidence="5">
    <location>
        <begin position="1"/>
        <end position="87"/>
    </location>
</feature>
<evidence type="ECO:0000259" key="5">
    <source>
        <dbReference type="PROSITE" id="PS01031"/>
    </source>
</evidence>
<organism evidence="6 7">
    <name type="scientific">Prunus persica</name>
    <name type="common">Peach</name>
    <name type="synonym">Amygdalus persica</name>
    <dbReference type="NCBI Taxonomy" id="3760"/>
    <lineage>
        <taxon>Eukaryota</taxon>
        <taxon>Viridiplantae</taxon>
        <taxon>Streptophyta</taxon>
        <taxon>Embryophyta</taxon>
        <taxon>Tracheophyta</taxon>
        <taxon>Spermatophyta</taxon>
        <taxon>Magnoliopsida</taxon>
        <taxon>eudicotyledons</taxon>
        <taxon>Gunneridae</taxon>
        <taxon>Pentapetalae</taxon>
        <taxon>rosids</taxon>
        <taxon>fabids</taxon>
        <taxon>Rosales</taxon>
        <taxon>Rosaceae</taxon>
        <taxon>Amygdaloideae</taxon>
        <taxon>Amygdaleae</taxon>
        <taxon>Prunus</taxon>
    </lineage>
</organism>
<dbReference type="SUPFAM" id="SSF49764">
    <property type="entry name" value="HSP20-like chaperones"/>
    <property type="match status" value="1"/>
</dbReference>
<dbReference type="Gene3D" id="2.60.40.790">
    <property type="match status" value="1"/>
</dbReference>
<dbReference type="Pfam" id="PF00011">
    <property type="entry name" value="HSP20"/>
    <property type="match status" value="1"/>
</dbReference>
<proteinExistence type="inferred from homology"/>
<sequence length="87" mass="9409">MSIIPSFPRSSIFDPFKDIPVPSSSSLSTGKFSFPESTGRRAQKPTFQLPENAKVDEIKAAMENGALSVTVPKAEVKKADVKAIEIN</sequence>
<dbReference type="GO" id="GO:0042542">
    <property type="term" value="P:response to hydrogen peroxide"/>
    <property type="evidence" value="ECO:0000318"/>
    <property type="project" value="GO_Central"/>
</dbReference>
<evidence type="ECO:0000256" key="2">
    <source>
        <dbReference type="PROSITE-ProRule" id="PRU00285"/>
    </source>
</evidence>
<dbReference type="GO" id="GO:0051082">
    <property type="term" value="F:unfolded protein binding"/>
    <property type="evidence" value="ECO:0000318"/>
    <property type="project" value="GO_Central"/>
</dbReference>
<evidence type="ECO:0000256" key="3">
    <source>
        <dbReference type="RuleBase" id="RU003616"/>
    </source>
</evidence>
<dbReference type="STRING" id="3760.A0A251NL95"/>
<gene>
    <name evidence="6" type="ORF">PRUPE_6G066600</name>
</gene>
<dbReference type="Gramene" id="ONI00073">
    <property type="protein sequence ID" value="ONI00073"/>
    <property type="gene ID" value="PRUPE_6G066600"/>
</dbReference>
<evidence type="ECO:0000313" key="6">
    <source>
        <dbReference type="EMBL" id="ONI00073.1"/>
    </source>
</evidence>